<dbReference type="AlphaFoldDB" id="F8D7C2"/>
<organism evidence="1 2">
    <name type="scientific">Halopiger xanaduensis (strain DSM 18323 / JCM 14033 / SH-6)</name>
    <dbReference type="NCBI Taxonomy" id="797210"/>
    <lineage>
        <taxon>Archaea</taxon>
        <taxon>Methanobacteriati</taxon>
        <taxon>Methanobacteriota</taxon>
        <taxon>Stenosarchaea group</taxon>
        <taxon>Halobacteria</taxon>
        <taxon>Halobacteriales</taxon>
        <taxon>Natrialbaceae</taxon>
        <taxon>Halopiger</taxon>
    </lineage>
</organism>
<dbReference type="HOGENOM" id="CLU_1357894_0_0_2"/>
<sequence length="196" mass="20201">MMATTHALMGVALVALVFPEVGAAPTAGVLLAAFVGGIVPDLDMGAAHRKTLHFPVCLPVATALVGGGLLASGATGGLALGLLAFLVSAALHSAIDVFGGGVEPEPWKRTSNEAVYNHALGRWHRPKRWVRYAGAPEDFLLAAVCGTVAIRAAATTPAIDRLLLGTLAFSAAFTLVRKRIPDLVSYANASLSHSRS</sequence>
<protein>
    <recommendedName>
        <fullName evidence="3">Membrane-bound metal-dependent hydrolase</fullName>
    </recommendedName>
</protein>
<evidence type="ECO:0000313" key="2">
    <source>
        <dbReference type="Proteomes" id="UP000006794"/>
    </source>
</evidence>
<keyword evidence="2" id="KW-1185">Reference proteome</keyword>
<gene>
    <name evidence="1" type="ordered locus">Halxa_3227</name>
</gene>
<accession>F8D7C2</accession>
<proteinExistence type="predicted"/>
<dbReference type="EMBL" id="CP002839">
    <property type="protein sequence ID" value="AEH37839.1"/>
    <property type="molecule type" value="Genomic_DNA"/>
</dbReference>
<dbReference type="Proteomes" id="UP000006794">
    <property type="component" value="Chromosome"/>
</dbReference>
<reference evidence="1 2" key="1">
    <citation type="journal article" date="2012" name="Stand. Genomic Sci.">
        <title>Complete genome sequence of Halopiger xanaduensis type strain (SH-6(T)).</title>
        <authorList>
            <person name="Anderson I."/>
            <person name="Tindall B.J."/>
            <person name="Rohde M."/>
            <person name="Lucas S."/>
            <person name="Han J."/>
            <person name="Lapidus A."/>
            <person name="Cheng J.F."/>
            <person name="Goodwin L."/>
            <person name="Pitluck S."/>
            <person name="Peters L."/>
            <person name="Pati A."/>
            <person name="Mikhailova N."/>
            <person name="Pagani I."/>
            <person name="Teshima H."/>
            <person name="Han C."/>
            <person name="Tapia R."/>
            <person name="Land M."/>
            <person name="Woyke T."/>
            <person name="Klenk H.P."/>
            <person name="Kyrpides N."/>
            <person name="Ivanova N."/>
        </authorList>
    </citation>
    <scope>NUCLEOTIDE SEQUENCE [LARGE SCALE GENOMIC DNA]</scope>
    <source>
        <strain evidence="2">DSM 18323 / JCM 14033 / SH-6</strain>
    </source>
</reference>
<dbReference type="KEGG" id="hxa:Halxa_3227"/>
<evidence type="ECO:0000313" key="1">
    <source>
        <dbReference type="EMBL" id="AEH37839.1"/>
    </source>
</evidence>
<dbReference type="eggNOG" id="arCOG04664">
    <property type="taxonomic scope" value="Archaea"/>
</dbReference>
<name>F8D7C2_HALXS</name>
<evidence type="ECO:0008006" key="3">
    <source>
        <dbReference type="Google" id="ProtNLM"/>
    </source>
</evidence>
<dbReference type="STRING" id="797210.Halxa_3227"/>